<keyword evidence="6" id="KW-0256">Endoplasmic reticulum</keyword>
<evidence type="ECO:0000256" key="10">
    <source>
        <dbReference type="ARBA" id="ARBA00025854"/>
    </source>
</evidence>
<feature type="region of interest" description="Disordered" evidence="12">
    <location>
        <begin position="265"/>
        <end position="289"/>
    </location>
</feature>
<comment type="similarity">
    <text evidence="2">Belongs to the TRAP-alpha family.</text>
</comment>
<sequence length="289" mass="32149">LLSIEINHAGAELCLSKTCTRVHRVISKMLRLLLVFLLSAVVFSDDVEIVDDEPISSNTVQPESFDTESEFKGAENMNALLSFVDPPLGFVRSTGPVSIIAGKICKFVVSLENTATAPGSIHYSLHTLEAALHYPQYYGYHIQNFTTQMLQNTLEPGQQASLFYSFTPSVQLAGQHFDLAVILTYHDQTARPYFHSLFNATIALLEDDEGMDTEVIFLTLLVLALTALIAFALWSWISSKTLKRSTKTELTRNINGTSEIKYITSTKKTEVPNNSERPDGAVKRRQGKK</sequence>
<evidence type="ECO:0000256" key="11">
    <source>
        <dbReference type="ARBA" id="ARBA00031071"/>
    </source>
</evidence>
<evidence type="ECO:0000256" key="12">
    <source>
        <dbReference type="SAM" id="MobiDB-lite"/>
    </source>
</evidence>
<evidence type="ECO:0000256" key="3">
    <source>
        <dbReference type="ARBA" id="ARBA00020280"/>
    </source>
</evidence>
<dbReference type="AlphaFoldDB" id="A0A0X3PHY9"/>
<evidence type="ECO:0000256" key="7">
    <source>
        <dbReference type="ARBA" id="ARBA00022989"/>
    </source>
</evidence>
<keyword evidence="4 13" id="KW-0812">Transmembrane</keyword>
<evidence type="ECO:0000256" key="2">
    <source>
        <dbReference type="ARBA" id="ARBA00006776"/>
    </source>
</evidence>
<name>A0A0X3PHY9_SCHSO</name>
<dbReference type="Pfam" id="PF03896">
    <property type="entry name" value="TRAP_alpha"/>
    <property type="match status" value="1"/>
</dbReference>
<proteinExistence type="inferred from homology"/>
<keyword evidence="8 13" id="KW-0472">Membrane</keyword>
<evidence type="ECO:0000256" key="1">
    <source>
        <dbReference type="ARBA" id="ARBA00004115"/>
    </source>
</evidence>
<evidence type="ECO:0000256" key="6">
    <source>
        <dbReference type="ARBA" id="ARBA00022824"/>
    </source>
</evidence>
<evidence type="ECO:0000256" key="9">
    <source>
        <dbReference type="ARBA" id="ARBA00025620"/>
    </source>
</evidence>
<keyword evidence="5 14" id="KW-0732">Signal</keyword>
<accession>A0A0X3PHY9</accession>
<evidence type="ECO:0000256" key="13">
    <source>
        <dbReference type="SAM" id="Phobius"/>
    </source>
</evidence>
<organism evidence="15">
    <name type="scientific">Schistocephalus solidus</name>
    <name type="common">Tapeworm</name>
    <dbReference type="NCBI Taxonomy" id="70667"/>
    <lineage>
        <taxon>Eukaryota</taxon>
        <taxon>Metazoa</taxon>
        <taxon>Spiralia</taxon>
        <taxon>Lophotrochozoa</taxon>
        <taxon>Platyhelminthes</taxon>
        <taxon>Cestoda</taxon>
        <taxon>Eucestoda</taxon>
        <taxon>Diphyllobothriidea</taxon>
        <taxon>Diphyllobothriidae</taxon>
        <taxon>Schistocephalus</taxon>
    </lineage>
</organism>
<dbReference type="PANTHER" id="PTHR12924">
    <property type="entry name" value="TRANSLOCON-ASSOCIATED PROTEIN, ALPHA SUBUNIT"/>
    <property type="match status" value="1"/>
</dbReference>
<reference evidence="15" key="1">
    <citation type="submission" date="2016-01" db="EMBL/GenBank/DDBJ databases">
        <title>Reference transcriptome for the parasite Schistocephalus solidus: insights into the molecular evolution of parasitism.</title>
        <authorList>
            <person name="Hebert F.O."/>
            <person name="Grambauer S."/>
            <person name="Barber I."/>
            <person name="Landry C.R."/>
            <person name="Aubin-Horth N."/>
        </authorList>
    </citation>
    <scope>NUCLEOTIDE SEQUENCE</scope>
</reference>
<comment type="subcellular location">
    <subcellularLocation>
        <location evidence="1">Endoplasmic reticulum membrane</location>
        <topology evidence="1">Single-pass type I membrane protein</topology>
    </subcellularLocation>
</comment>
<feature type="signal peptide" evidence="14">
    <location>
        <begin position="1"/>
        <end position="44"/>
    </location>
</feature>
<comment type="subunit">
    <text evidence="10">Heterotetramer of TRAP-alpha, TRAP-beta, TRAP-delta and TRAP-gamma. Interacts with palmitoylated calnexin (CALX), the interaction is required for efficient folding of glycosylated proteins.</text>
</comment>
<dbReference type="PANTHER" id="PTHR12924:SF0">
    <property type="entry name" value="TRANSLOCON-ASSOCIATED PROTEIN SUBUNIT ALPHA"/>
    <property type="match status" value="1"/>
</dbReference>
<dbReference type="InterPro" id="IPR005595">
    <property type="entry name" value="TRAP_alpha"/>
</dbReference>
<evidence type="ECO:0000256" key="8">
    <source>
        <dbReference type="ARBA" id="ARBA00023136"/>
    </source>
</evidence>
<evidence type="ECO:0000313" key="15">
    <source>
        <dbReference type="EMBL" id="JAP49477.1"/>
    </source>
</evidence>
<keyword evidence="7 13" id="KW-1133">Transmembrane helix</keyword>
<gene>
    <name evidence="15" type="ORF">TR149482</name>
</gene>
<evidence type="ECO:0000256" key="14">
    <source>
        <dbReference type="SAM" id="SignalP"/>
    </source>
</evidence>
<comment type="function">
    <text evidence="9">TRAP proteins are part of a complex whose function is to bind calcium to the ER membrane and thereby regulate the retention of ER resident proteins. May be involved in the recycling of the translocation apparatus after completion of the translocation process or may function as a membrane-bound chaperone facilitating folding of translocated proteins.</text>
</comment>
<feature type="transmembrane region" description="Helical" evidence="13">
    <location>
        <begin position="215"/>
        <end position="237"/>
    </location>
</feature>
<evidence type="ECO:0000256" key="4">
    <source>
        <dbReference type="ARBA" id="ARBA00022692"/>
    </source>
</evidence>
<protein>
    <recommendedName>
        <fullName evidence="3">Translocon-associated protein subunit alpha</fullName>
    </recommendedName>
    <alternativeName>
        <fullName evidence="11">Signal sequence receptor subunit alpha</fullName>
    </alternativeName>
</protein>
<feature type="chain" id="PRO_5007051129" description="Translocon-associated protein subunit alpha" evidence="14">
    <location>
        <begin position="45"/>
        <end position="289"/>
    </location>
</feature>
<evidence type="ECO:0000256" key="5">
    <source>
        <dbReference type="ARBA" id="ARBA00022729"/>
    </source>
</evidence>
<feature type="compositionally biased region" description="Polar residues" evidence="12">
    <location>
        <begin position="265"/>
        <end position="275"/>
    </location>
</feature>
<dbReference type="EMBL" id="GEEE01013748">
    <property type="protein sequence ID" value="JAP49477.1"/>
    <property type="molecule type" value="Transcribed_RNA"/>
</dbReference>
<dbReference type="GO" id="GO:0005789">
    <property type="term" value="C:endoplasmic reticulum membrane"/>
    <property type="evidence" value="ECO:0007669"/>
    <property type="project" value="UniProtKB-SubCell"/>
</dbReference>
<feature type="non-terminal residue" evidence="15">
    <location>
        <position position="1"/>
    </location>
</feature>